<feature type="domain" description="Core Histone H2A/H2B/H3" evidence="10">
    <location>
        <begin position="68"/>
        <end position="153"/>
    </location>
</feature>
<evidence type="ECO:0000313" key="12">
    <source>
        <dbReference type="Proteomes" id="UP001188597"/>
    </source>
</evidence>
<dbReference type="SUPFAM" id="SSF47113">
    <property type="entry name" value="Histone-fold"/>
    <property type="match status" value="1"/>
</dbReference>
<name>A0AA88V4S3_9ASTE</name>
<feature type="compositionally biased region" description="Basic and acidic residues" evidence="9">
    <location>
        <begin position="160"/>
        <end position="178"/>
    </location>
</feature>
<dbReference type="EMBL" id="JAVXUP010002722">
    <property type="protein sequence ID" value="KAK3001731.1"/>
    <property type="molecule type" value="Genomic_DNA"/>
</dbReference>
<accession>A0AA88V4S3</accession>
<sequence>GWMIDRYVSVPEGAGAGAGDEGHVPTEGGHYTASVKHDDRWTVYDDIKGFPMHASQAPEERHVKKHTSAALREIRRFQKSTRLLIKKLPFQRLVRGIGQRVKAGTHSQPYAVRALQAIAETYLVGLYEDANLCAIHGKRVTIMPKDIELARRIRGKLPKATRERENSHAQRPRAGEKD</sequence>
<dbReference type="GO" id="GO:0003677">
    <property type="term" value="F:DNA binding"/>
    <property type="evidence" value="ECO:0007669"/>
    <property type="project" value="UniProtKB-KW"/>
</dbReference>
<evidence type="ECO:0000256" key="6">
    <source>
        <dbReference type="ARBA" id="ARBA00023125"/>
    </source>
</evidence>
<protein>
    <recommendedName>
        <fullName evidence="10">Core Histone H2A/H2B/H3 domain-containing protein</fullName>
    </recommendedName>
</protein>
<proteinExistence type="inferred from homology"/>
<dbReference type="FunFam" id="1.10.20.10:FF:000085">
    <property type="entry name" value="Histone H3.2"/>
    <property type="match status" value="1"/>
</dbReference>
<keyword evidence="4" id="KW-0158">Chromosome</keyword>
<evidence type="ECO:0000313" key="11">
    <source>
        <dbReference type="EMBL" id="KAK3001731.1"/>
    </source>
</evidence>
<organism evidence="11 12">
    <name type="scientific">Escallonia herrerae</name>
    <dbReference type="NCBI Taxonomy" id="1293975"/>
    <lineage>
        <taxon>Eukaryota</taxon>
        <taxon>Viridiplantae</taxon>
        <taxon>Streptophyta</taxon>
        <taxon>Embryophyta</taxon>
        <taxon>Tracheophyta</taxon>
        <taxon>Spermatophyta</taxon>
        <taxon>Magnoliopsida</taxon>
        <taxon>eudicotyledons</taxon>
        <taxon>Gunneridae</taxon>
        <taxon>Pentapetalae</taxon>
        <taxon>asterids</taxon>
        <taxon>campanulids</taxon>
        <taxon>Escalloniales</taxon>
        <taxon>Escalloniaceae</taxon>
        <taxon>Escallonia</taxon>
    </lineage>
</organism>
<reference evidence="11" key="1">
    <citation type="submission" date="2022-12" db="EMBL/GenBank/DDBJ databases">
        <title>Draft genome assemblies for two species of Escallonia (Escalloniales).</title>
        <authorList>
            <person name="Chanderbali A."/>
            <person name="Dervinis C."/>
            <person name="Anghel I."/>
            <person name="Soltis D."/>
            <person name="Soltis P."/>
            <person name="Zapata F."/>
        </authorList>
    </citation>
    <scope>NUCLEOTIDE SEQUENCE</scope>
    <source>
        <strain evidence="11">UCBG64.0493</strain>
        <tissue evidence="11">Leaf</tissue>
    </source>
</reference>
<evidence type="ECO:0000256" key="3">
    <source>
        <dbReference type="ARBA" id="ARBA00010343"/>
    </source>
</evidence>
<dbReference type="GO" id="GO:0030527">
    <property type="term" value="F:structural constituent of chromatin"/>
    <property type="evidence" value="ECO:0007669"/>
    <property type="project" value="InterPro"/>
</dbReference>
<dbReference type="CDD" id="cd22911">
    <property type="entry name" value="HFD_H3"/>
    <property type="match status" value="1"/>
</dbReference>
<keyword evidence="7" id="KW-0539">Nucleus</keyword>
<dbReference type="InterPro" id="IPR007125">
    <property type="entry name" value="H2A/H2B/H3"/>
</dbReference>
<keyword evidence="12" id="KW-1185">Reference proteome</keyword>
<dbReference type="AlphaFoldDB" id="A0AA88V4S3"/>
<dbReference type="Proteomes" id="UP001188597">
    <property type="component" value="Unassembled WGS sequence"/>
</dbReference>
<dbReference type="InterPro" id="IPR000164">
    <property type="entry name" value="Histone_H3/CENP-A"/>
</dbReference>
<evidence type="ECO:0000256" key="7">
    <source>
        <dbReference type="ARBA" id="ARBA00023242"/>
    </source>
</evidence>
<feature type="non-terminal residue" evidence="11">
    <location>
        <position position="1"/>
    </location>
</feature>
<keyword evidence="8" id="KW-0544">Nucleosome core</keyword>
<dbReference type="PRINTS" id="PR00622">
    <property type="entry name" value="HISTONEH3"/>
</dbReference>
<dbReference type="SMART" id="SM00428">
    <property type="entry name" value="H3"/>
    <property type="match status" value="1"/>
</dbReference>
<keyword evidence="6" id="KW-0238">DNA-binding</keyword>
<evidence type="ECO:0000256" key="5">
    <source>
        <dbReference type="ARBA" id="ARBA00022990"/>
    </source>
</evidence>
<dbReference type="GO" id="GO:0046982">
    <property type="term" value="F:protein heterodimerization activity"/>
    <property type="evidence" value="ECO:0007669"/>
    <property type="project" value="InterPro"/>
</dbReference>
<comment type="caution">
    <text evidence="11">The sequence shown here is derived from an EMBL/GenBank/DDBJ whole genome shotgun (WGS) entry which is preliminary data.</text>
</comment>
<dbReference type="PROSITE" id="PS00959">
    <property type="entry name" value="HISTONE_H3_2"/>
    <property type="match status" value="1"/>
</dbReference>
<comment type="similarity">
    <text evidence="3">Belongs to the histone H3 family.</text>
</comment>
<dbReference type="PANTHER" id="PTHR11426">
    <property type="entry name" value="HISTONE H3"/>
    <property type="match status" value="1"/>
</dbReference>
<comment type="subcellular location">
    <subcellularLocation>
        <location evidence="2">Chromosome</location>
    </subcellularLocation>
    <subcellularLocation>
        <location evidence="1">Nucleus</location>
    </subcellularLocation>
</comment>
<evidence type="ECO:0000256" key="1">
    <source>
        <dbReference type="ARBA" id="ARBA00004123"/>
    </source>
</evidence>
<dbReference type="Gene3D" id="1.10.20.10">
    <property type="entry name" value="Histone, subunit A"/>
    <property type="match status" value="1"/>
</dbReference>
<dbReference type="InterPro" id="IPR009072">
    <property type="entry name" value="Histone-fold"/>
</dbReference>
<keyword evidence="5" id="KW-0007">Acetylation</keyword>
<evidence type="ECO:0000256" key="9">
    <source>
        <dbReference type="SAM" id="MobiDB-lite"/>
    </source>
</evidence>
<gene>
    <name evidence="11" type="ORF">RJ639_022087</name>
</gene>
<evidence type="ECO:0000256" key="2">
    <source>
        <dbReference type="ARBA" id="ARBA00004286"/>
    </source>
</evidence>
<dbReference type="GO" id="GO:0000786">
    <property type="term" value="C:nucleosome"/>
    <property type="evidence" value="ECO:0007669"/>
    <property type="project" value="UniProtKB-KW"/>
</dbReference>
<dbReference type="Pfam" id="PF00125">
    <property type="entry name" value="Histone"/>
    <property type="match status" value="1"/>
</dbReference>
<evidence type="ECO:0000256" key="4">
    <source>
        <dbReference type="ARBA" id="ARBA00022454"/>
    </source>
</evidence>
<evidence type="ECO:0000256" key="8">
    <source>
        <dbReference type="ARBA" id="ARBA00023269"/>
    </source>
</evidence>
<dbReference type="GO" id="GO:0005634">
    <property type="term" value="C:nucleus"/>
    <property type="evidence" value="ECO:0007669"/>
    <property type="project" value="UniProtKB-SubCell"/>
</dbReference>
<feature type="region of interest" description="Disordered" evidence="9">
    <location>
        <begin position="154"/>
        <end position="178"/>
    </location>
</feature>
<evidence type="ECO:0000259" key="10">
    <source>
        <dbReference type="Pfam" id="PF00125"/>
    </source>
</evidence>